<dbReference type="Pfam" id="PF13827">
    <property type="entry name" value="DUF4189"/>
    <property type="match status" value="1"/>
</dbReference>
<evidence type="ECO:0000313" key="3">
    <source>
        <dbReference type="EMBL" id="MFC6011842.1"/>
    </source>
</evidence>
<keyword evidence="4" id="KW-1185">Reference proteome</keyword>
<dbReference type="Proteomes" id="UP001596223">
    <property type="component" value="Unassembled WGS sequence"/>
</dbReference>
<organism evidence="3 4">
    <name type="scientific">Nocardia lasii</name>
    <dbReference type="NCBI Taxonomy" id="1616107"/>
    <lineage>
        <taxon>Bacteria</taxon>
        <taxon>Bacillati</taxon>
        <taxon>Actinomycetota</taxon>
        <taxon>Actinomycetes</taxon>
        <taxon>Mycobacteriales</taxon>
        <taxon>Nocardiaceae</taxon>
        <taxon>Nocardia</taxon>
    </lineage>
</organism>
<dbReference type="InterPro" id="IPR025240">
    <property type="entry name" value="DUF4189"/>
</dbReference>
<protein>
    <submittedName>
        <fullName evidence="3">DUF4189 domain-containing protein</fullName>
    </submittedName>
</protein>
<evidence type="ECO:0000313" key="4">
    <source>
        <dbReference type="Proteomes" id="UP001596223"/>
    </source>
</evidence>
<feature type="chain" id="PRO_5046518008" evidence="1">
    <location>
        <begin position="19"/>
        <end position="146"/>
    </location>
</feature>
<feature type="signal peptide" evidence="1">
    <location>
        <begin position="1"/>
        <end position="18"/>
    </location>
</feature>
<evidence type="ECO:0000256" key="1">
    <source>
        <dbReference type="SAM" id="SignalP"/>
    </source>
</evidence>
<dbReference type="EMBL" id="JBHSQN010000007">
    <property type="protein sequence ID" value="MFC6011842.1"/>
    <property type="molecule type" value="Genomic_DNA"/>
</dbReference>
<gene>
    <name evidence="3" type="ORF">ACFP3H_12355</name>
</gene>
<dbReference type="RefSeq" id="WP_378604269.1">
    <property type="nucleotide sequence ID" value="NZ_JBHSQN010000007.1"/>
</dbReference>
<name>A0ABW1JSG9_9NOCA</name>
<reference evidence="4" key="1">
    <citation type="journal article" date="2019" name="Int. J. Syst. Evol. Microbiol.">
        <title>The Global Catalogue of Microorganisms (GCM) 10K type strain sequencing project: providing services to taxonomists for standard genome sequencing and annotation.</title>
        <authorList>
            <consortium name="The Broad Institute Genomics Platform"/>
            <consortium name="The Broad Institute Genome Sequencing Center for Infectious Disease"/>
            <person name="Wu L."/>
            <person name="Ma J."/>
        </authorList>
    </citation>
    <scope>NUCLEOTIDE SEQUENCE [LARGE SCALE GENOMIC DNA]</scope>
    <source>
        <strain evidence="4">CCUG 36956</strain>
    </source>
</reference>
<sequence>MKSFAAHGFQLISAVALAGIGATVTAAPASADSALYASIAISVRTGATAASWNYPSQRDAERAAERACDKLDCETWITVRSGYCGAVAQARNGSWSWGRATTRGVAAANAIGASSGPQPQVIKTVCQDAALGIGAIESFAAEQPTE</sequence>
<feature type="domain" description="DUF4189" evidence="2">
    <location>
        <begin position="36"/>
        <end position="126"/>
    </location>
</feature>
<evidence type="ECO:0000259" key="2">
    <source>
        <dbReference type="Pfam" id="PF13827"/>
    </source>
</evidence>
<accession>A0ABW1JSG9</accession>
<keyword evidence="1" id="KW-0732">Signal</keyword>
<comment type="caution">
    <text evidence="3">The sequence shown here is derived from an EMBL/GenBank/DDBJ whole genome shotgun (WGS) entry which is preliminary data.</text>
</comment>
<proteinExistence type="predicted"/>